<protein>
    <submittedName>
        <fullName evidence="1">Uncharacterized protein</fullName>
    </submittedName>
</protein>
<gene>
    <name evidence="1" type="ORF">key_164</name>
</gene>
<accession>A0AAE8BCJ1</accession>
<dbReference type="Proteomes" id="UP001215551">
    <property type="component" value="Segment"/>
</dbReference>
<evidence type="ECO:0000313" key="1">
    <source>
        <dbReference type="EMBL" id="QYC51655.1"/>
    </source>
</evidence>
<evidence type="ECO:0000313" key="2">
    <source>
        <dbReference type="Proteomes" id="UP001215551"/>
    </source>
</evidence>
<reference evidence="2" key="1">
    <citation type="journal article" date="2023" name="Virus Res">
        <title>Broad-host-range lytic Erwinia phage Key with exopolysaccharide degrading activity.</title>
        <authorList>
            <person name="Zlatohurska M."/>
            <person name="Gorb T."/>
            <person name="Romaniuk L."/>
            <person name="Shenderovska N."/>
            <person name="Faidiuk Y."/>
            <person name="Zhuminska G."/>
            <person name="Hubar Y."/>
            <person name="Hubar O."/>
            <person name="Kropinski A.M."/>
            <person name="Kushkina A."/>
            <person name="Tovkach F."/>
        </authorList>
    </citation>
    <scope>NUCLEOTIDE SEQUENCE [LARGE SCALE GENOMIC DNA]</scope>
</reference>
<name>A0AAE8BCJ1_9CAUD</name>
<proteinExistence type="predicted"/>
<dbReference type="EMBL" id="MZ616364">
    <property type="protein sequence ID" value="QYC51655.1"/>
    <property type="molecule type" value="Genomic_DNA"/>
</dbReference>
<sequence length="72" mass="8658">MITLKQVRTEVNTFNFELDKEDLYLLERWHNLTGDDLDYLFEKYCHDKDGDYKNLSESYGDEQTITVNLCTR</sequence>
<keyword evidence="2" id="KW-1185">Reference proteome</keyword>
<organism evidence="1 2">
    <name type="scientific">Erwinia phage KEY</name>
    <dbReference type="NCBI Taxonomy" id="2821255"/>
    <lineage>
        <taxon>Viruses</taxon>
        <taxon>Duplodnaviria</taxon>
        <taxon>Heunggongvirae</taxon>
        <taxon>Uroviricota</taxon>
        <taxon>Caudoviricetes</taxon>
        <taxon>Demerecviridae</taxon>
        <taxon>Keyvirus</taxon>
        <taxon>Keyvirus key</taxon>
    </lineage>
</organism>